<evidence type="ECO:0000313" key="10">
    <source>
        <dbReference type="WBParaSite" id="Gr19_v10_g13002.t2"/>
    </source>
</evidence>
<evidence type="ECO:0000256" key="2">
    <source>
        <dbReference type="ARBA" id="ARBA00005974"/>
    </source>
</evidence>
<comment type="similarity">
    <text evidence="2">Belongs to the sideroflexin family.</text>
</comment>
<evidence type="ECO:0000256" key="6">
    <source>
        <dbReference type="ARBA" id="ARBA00022989"/>
    </source>
</evidence>
<dbReference type="AlphaFoldDB" id="A0A914H295"/>
<dbReference type="WBParaSite" id="Gr19_v10_g13002.t2">
    <property type="protein sequence ID" value="Gr19_v10_g13002.t2"/>
    <property type="gene ID" value="Gr19_v10_g13002"/>
</dbReference>
<dbReference type="GO" id="GO:0031966">
    <property type="term" value="C:mitochondrial membrane"/>
    <property type="evidence" value="ECO:0007669"/>
    <property type="project" value="UniProtKB-SubCell"/>
</dbReference>
<keyword evidence="5" id="KW-0029">Amino-acid transport</keyword>
<evidence type="ECO:0000256" key="4">
    <source>
        <dbReference type="ARBA" id="ARBA00022692"/>
    </source>
</evidence>
<comment type="subcellular location">
    <subcellularLocation>
        <location evidence="1">Mitochondrion membrane</location>
        <topology evidence="1">Multi-pass membrane protein</topology>
    </subcellularLocation>
</comment>
<evidence type="ECO:0000256" key="7">
    <source>
        <dbReference type="ARBA" id="ARBA00023128"/>
    </source>
</evidence>
<name>A0A914H295_GLORO</name>
<evidence type="ECO:0000256" key="8">
    <source>
        <dbReference type="ARBA" id="ARBA00023136"/>
    </source>
</evidence>
<dbReference type="InterPro" id="IPR004686">
    <property type="entry name" value="Mtc"/>
</dbReference>
<protein>
    <submittedName>
        <fullName evidence="10">Uncharacterized protein</fullName>
    </submittedName>
</protein>
<dbReference type="Proteomes" id="UP000887572">
    <property type="component" value="Unplaced"/>
</dbReference>
<keyword evidence="9" id="KW-1185">Reference proteome</keyword>
<keyword evidence="6" id="KW-1133">Transmembrane helix</keyword>
<proteinExistence type="inferred from homology"/>
<accession>A0A914H295</accession>
<evidence type="ECO:0000313" key="9">
    <source>
        <dbReference type="Proteomes" id="UP000887572"/>
    </source>
</evidence>
<evidence type="ECO:0000256" key="5">
    <source>
        <dbReference type="ARBA" id="ARBA00022970"/>
    </source>
</evidence>
<keyword evidence="8" id="KW-0472">Membrane</keyword>
<dbReference type="GO" id="GO:0006865">
    <property type="term" value="P:amino acid transport"/>
    <property type="evidence" value="ECO:0007669"/>
    <property type="project" value="UniProtKB-KW"/>
</dbReference>
<keyword evidence="3" id="KW-0813">Transport</keyword>
<organism evidence="9 10">
    <name type="scientific">Globodera rostochiensis</name>
    <name type="common">Golden nematode worm</name>
    <name type="synonym">Heterodera rostochiensis</name>
    <dbReference type="NCBI Taxonomy" id="31243"/>
    <lineage>
        <taxon>Eukaryota</taxon>
        <taxon>Metazoa</taxon>
        <taxon>Ecdysozoa</taxon>
        <taxon>Nematoda</taxon>
        <taxon>Chromadorea</taxon>
        <taxon>Rhabditida</taxon>
        <taxon>Tylenchina</taxon>
        <taxon>Tylenchomorpha</taxon>
        <taxon>Tylenchoidea</taxon>
        <taxon>Heteroderidae</taxon>
        <taxon>Heteroderinae</taxon>
        <taxon>Globodera</taxon>
    </lineage>
</organism>
<evidence type="ECO:0000256" key="3">
    <source>
        <dbReference type="ARBA" id="ARBA00022448"/>
    </source>
</evidence>
<dbReference type="GO" id="GO:0015075">
    <property type="term" value="F:monoatomic ion transmembrane transporter activity"/>
    <property type="evidence" value="ECO:0007669"/>
    <property type="project" value="InterPro"/>
</dbReference>
<keyword evidence="7" id="KW-0496">Mitochondrion</keyword>
<keyword evidence="4" id="KW-0812">Transmembrane</keyword>
<evidence type="ECO:0000256" key="1">
    <source>
        <dbReference type="ARBA" id="ARBA00004225"/>
    </source>
</evidence>
<dbReference type="Pfam" id="PF03820">
    <property type="entry name" value="SFXNs"/>
    <property type="match status" value="1"/>
</dbReference>
<sequence length="75" mass="8828">MFFFCLQMKPNEHASDHASRARHSFAVVNPLNVLASGSELENSRKIVLNYRLGRLLHSWEETNAGRWAHYRHKFF</sequence>
<reference evidence="10" key="1">
    <citation type="submission" date="2022-11" db="UniProtKB">
        <authorList>
            <consortium name="WormBaseParasite"/>
        </authorList>
    </citation>
    <scope>IDENTIFICATION</scope>
</reference>